<dbReference type="Proteomes" id="UP000886653">
    <property type="component" value="Unassembled WGS sequence"/>
</dbReference>
<dbReference type="AlphaFoldDB" id="A0A9P6NB81"/>
<proteinExistence type="predicted"/>
<name>A0A9P6NB81_9BASI</name>
<evidence type="ECO:0000313" key="2">
    <source>
        <dbReference type="Proteomes" id="UP000886653"/>
    </source>
</evidence>
<keyword evidence="2" id="KW-1185">Reference proteome</keyword>
<organism evidence="1 2">
    <name type="scientific">Cronartium quercuum f. sp. fusiforme G11</name>
    <dbReference type="NCBI Taxonomy" id="708437"/>
    <lineage>
        <taxon>Eukaryota</taxon>
        <taxon>Fungi</taxon>
        <taxon>Dikarya</taxon>
        <taxon>Basidiomycota</taxon>
        <taxon>Pucciniomycotina</taxon>
        <taxon>Pucciniomycetes</taxon>
        <taxon>Pucciniales</taxon>
        <taxon>Coleosporiaceae</taxon>
        <taxon>Cronartium</taxon>
    </lineage>
</organism>
<sequence length="74" mass="8228">MIKLPNKQKVQIGFFVALEDRNEKAKIGCVIQSLGNQRGGEHECYAELTLCDLTTILYLSMGCEDWSKGSGKYG</sequence>
<reference evidence="1" key="1">
    <citation type="submission" date="2013-11" db="EMBL/GenBank/DDBJ databases">
        <title>Genome sequence of the fusiform rust pathogen reveals effectors for host alternation and coevolution with pine.</title>
        <authorList>
            <consortium name="DOE Joint Genome Institute"/>
            <person name="Smith K."/>
            <person name="Pendleton A."/>
            <person name="Kubisiak T."/>
            <person name="Anderson C."/>
            <person name="Salamov A."/>
            <person name="Aerts A."/>
            <person name="Riley R."/>
            <person name="Clum A."/>
            <person name="Lindquist E."/>
            <person name="Ence D."/>
            <person name="Campbell M."/>
            <person name="Kronenberg Z."/>
            <person name="Feau N."/>
            <person name="Dhillon B."/>
            <person name="Hamelin R."/>
            <person name="Burleigh J."/>
            <person name="Smith J."/>
            <person name="Yandell M."/>
            <person name="Nelson C."/>
            <person name="Grigoriev I."/>
            <person name="Davis J."/>
        </authorList>
    </citation>
    <scope>NUCLEOTIDE SEQUENCE</scope>
    <source>
        <strain evidence="1">G11</strain>
    </source>
</reference>
<dbReference type="EMBL" id="MU167339">
    <property type="protein sequence ID" value="KAG0142738.1"/>
    <property type="molecule type" value="Genomic_DNA"/>
</dbReference>
<protein>
    <submittedName>
        <fullName evidence="1">Uncharacterized protein</fullName>
    </submittedName>
</protein>
<dbReference type="OrthoDB" id="10466587at2759"/>
<gene>
    <name evidence="1" type="ORF">CROQUDRAFT_681092</name>
</gene>
<comment type="caution">
    <text evidence="1">The sequence shown here is derived from an EMBL/GenBank/DDBJ whole genome shotgun (WGS) entry which is preliminary data.</text>
</comment>
<accession>A0A9P6NB81</accession>
<evidence type="ECO:0000313" key="1">
    <source>
        <dbReference type="EMBL" id="KAG0142738.1"/>
    </source>
</evidence>